<dbReference type="InterPro" id="IPR011991">
    <property type="entry name" value="ArsR-like_HTH"/>
</dbReference>
<sequence length="145" mass="16949">MNERRNERLGILLWFRLARFYLQSNKRSNQHLKKWGLSISQFDLLVQIGTHQPLSQQELAERLLVTKGNMTHALGKLEKLGLVKREQEWRTKLITLTEKGESLLADVLPEQQRFQAAQFDSLTNEEQLELLRLLKKLQKSNNGLS</sequence>
<dbReference type="RefSeq" id="WP_010898333.1">
    <property type="nucleotide sequence ID" value="NZ_CP040441.1"/>
</dbReference>
<feature type="domain" description="HTH marR-type" evidence="4">
    <location>
        <begin position="10"/>
        <end position="139"/>
    </location>
</feature>
<keyword evidence="3" id="KW-0804">Transcription</keyword>
<keyword evidence="2" id="KW-0238">DNA-binding</keyword>
<name>A0A0M0KJE6_ALKHA</name>
<evidence type="ECO:0000259" key="4">
    <source>
        <dbReference type="PROSITE" id="PS50995"/>
    </source>
</evidence>
<reference evidence="5" key="1">
    <citation type="submission" date="2015-08" db="EMBL/GenBank/DDBJ databases">
        <title>Complete DNA Sequence of Pseudomonas syringae pv. actinidiae, the Causal Agent of Kiwifruit Canker Disease.</title>
        <authorList>
            <person name="Rikkerink E.H.A."/>
            <person name="Fineran P.C."/>
        </authorList>
    </citation>
    <scope>NUCLEOTIDE SEQUENCE</scope>
    <source>
        <strain evidence="5">DSM 13666</strain>
    </source>
</reference>
<protein>
    <submittedName>
        <fullName evidence="5">MarR family transcriptional regulator</fullName>
    </submittedName>
</protein>
<dbReference type="Gene3D" id="1.10.10.10">
    <property type="entry name" value="Winged helix-like DNA-binding domain superfamily/Winged helix DNA-binding domain"/>
    <property type="match status" value="1"/>
</dbReference>
<evidence type="ECO:0000313" key="5">
    <source>
        <dbReference type="EMBL" id="KOO38976.1"/>
    </source>
</evidence>
<keyword evidence="1" id="KW-0805">Transcription regulation</keyword>
<dbReference type="GeneID" id="87597722"/>
<dbReference type="Pfam" id="PF12802">
    <property type="entry name" value="MarR_2"/>
    <property type="match status" value="1"/>
</dbReference>
<dbReference type="CDD" id="cd00090">
    <property type="entry name" value="HTH_ARSR"/>
    <property type="match status" value="1"/>
</dbReference>
<dbReference type="InterPro" id="IPR000835">
    <property type="entry name" value="HTH_MarR-typ"/>
</dbReference>
<dbReference type="GO" id="GO:0003677">
    <property type="term" value="F:DNA binding"/>
    <property type="evidence" value="ECO:0007669"/>
    <property type="project" value="UniProtKB-KW"/>
</dbReference>
<dbReference type="EMBL" id="LILD01000001">
    <property type="protein sequence ID" value="KOO38976.1"/>
    <property type="molecule type" value="Genomic_DNA"/>
</dbReference>
<dbReference type="PANTHER" id="PTHR42756">
    <property type="entry name" value="TRANSCRIPTIONAL REGULATOR, MARR"/>
    <property type="match status" value="1"/>
</dbReference>
<dbReference type="InterPro" id="IPR036390">
    <property type="entry name" value="WH_DNA-bd_sf"/>
</dbReference>
<evidence type="ECO:0000256" key="1">
    <source>
        <dbReference type="ARBA" id="ARBA00023015"/>
    </source>
</evidence>
<dbReference type="OMA" id="WFRIARI"/>
<evidence type="ECO:0000256" key="2">
    <source>
        <dbReference type="ARBA" id="ARBA00023125"/>
    </source>
</evidence>
<dbReference type="SUPFAM" id="SSF46785">
    <property type="entry name" value="Winged helix' DNA-binding domain"/>
    <property type="match status" value="1"/>
</dbReference>
<comment type="caution">
    <text evidence="5">The sequence shown here is derived from an EMBL/GenBank/DDBJ whole genome shotgun (WGS) entry which is preliminary data.</text>
</comment>
<organism evidence="5">
    <name type="scientific">Halalkalibacterium halodurans</name>
    <name type="common">Bacillus halodurans</name>
    <dbReference type="NCBI Taxonomy" id="86665"/>
    <lineage>
        <taxon>Bacteria</taxon>
        <taxon>Bacillati</taxon>
        <taxon>Bacillota</taxon>
        <taxon>Bacilli</taxon>
        <taxon>Bacillales</taxon>
        <taxon>Bacillaceae</taxon>
        <taxon>Halalkalibacterium (ex Joshi et al. 2022)</taxon>
    </lineage>
</organism>
<dbReference type="PROSITE" id="PS50995">
    <property type="entry name" value="HTH_MARR_2"/>
    <property type="match status" value="1"/>
</dbReference>
<dbReference type="PRINTS" id="PR00598">
    <property type="entry name" value="HTHMARR"/>
</dbReference>
<accession>A0A0M0KJE6</accession>
<dbReference type="SMART" id="SM00347">
    <property type="entry name" value="HTH_MARR"/>
    <property type="match status" value="1"/>
</dbReference>
<proteinExistence type="predicted"/>
<dbReference type="PATRIC" id="fig|136160.3.peg.2140"/>
<dbReference type="PANTHER" id="PTHR42756:SF1">
    <property type="entry name" value="TRANSCRIPTIONAL REPRESSOR OF EMRAB OPERON"/>
    <property type="match status" value="1"/>
</dbReference>
<evidence type="ECO:0000256" key="3">
    <source>
        <dbReference type="ARBA" id="ARBA00023163"/>
    </source>
</evidence>
<dbReference type="AlphaFoldDB" id="A0A0M0KJE6"/>
<dbReference type="InterPro" id="IPR036388">
    <property type="entry name" value="WH-like_DNA-bd_sf"/>
</dbReference>
<gene>
    <name evidence="5" type="ORF">AMD02_08955</name>
</gene>
<dbReference type="GO" id="GO:0003700">
    <property type="term" value="F:DNA-binding transcription factor activity"/>
    <property type="evidence" value="ECO:0007669"/>
    <property type="project" value="InterPro"/>
</dbReference>